<dbReference type="Pfam" id="PF18210">
    <property type="entry name" value="Knl1_RWD_C"/>
    <property type="match status" value="1"/>
</dbReference>
<dbReference type="EMBL" id="ML769388">
    <property type="protein sequence ID" value="KAE9409333.1"/>
    <property type="molecule type" value="Genomic_DNA"/>
</dbReference>
<keyword evidence="1" id="KW-0175">Coiled coil</keyword>
<dbReference type="SMART" id="SM00787">
    <property type="entry name" value="Spc7"/>
    <property type="match status" value="1"/>
</dbReference>
<dbReference type="InterPro" id="IPR040850">
    <property type="entry name" value="Knl1_RWD_C"/>
</dbReference>
<evidence type="ECO:0000313" key="4">
    <source>
        <dbReference type="Proteomes" id="UP000799118"/>
    </source>
</evidence>
<dbReference type="GO" id="GO:0007094">
    <property type="term" value="P:mitotic spindle assembly checkpoint signaling"/>
    <property type="evidence" value="ECO:0007669"/>
    <property type="project" value="TreeGrafter"/>
</dbReference>
<dbReference type="Proteomes" id="UP000799118">
    <property type="component" value="Unassembled WGS sequence"/>
</dbReference>
<dbReference type="PANTHER" id="PTHR28260">
    <property type="entry name" value="SPINDLE POLE BODY COMPONENT SPC105"/>
    <property type="match status" value="1"/>
</dbReference>
<evidence type="ECO:0000313" key="3">
    <source>
        <dbReference type="EMBL" id="KAE9409333.1"/>
    </source>
</evidence>
<dbReference type="GO" id="GO:0034501">
    <property type="term" value="P:protein localization to kinetochore"/>
    <property type="evidence" value="ECO:0007669"/>
    <property type="project" value="TreeGrafter"/>
</dbReference>
<sequence>MRGLDSTSQVLYSSGMIRGKERQRTVRMKSSRLWRKKARCPATSQPINAQPQQMEMEAGTSTPKTPVVDLSALLEQTVFGDEEETESREGPTGMDTAATEQWRDAIPEDGYAVEESPPISIEQFFEMTGIGFVELTAPRRSLHPSQISSQKPRNPTEASLAECANVMAIELPQLVLYSRVCQDIEERIQKSKADFEQMEDEAAKMTPELFLEYSGADQESQKELVQCLNLIRKNTRLRARSDWYDWKLEWIEDLKHTAENAFTNLQNDARSLEKIKAKADEIVPQLQQEYDEIMRELEAEKVEVAQIEECDQDYLNELKNTIAEQNVEVESLRAEVKEADDQLHWLEERLENIAEQKREATAGIAEANRALHLQTNSTGAEVFRLKNELKALEDLHMFHVSKVQSDTFEYIYASEYHVIIPCRDYYPVTKEIDILRLPEMRTKSKDSFPRLTSFLLSAAKEHVRRSKASTVRHIVQVLADFWSSGKQLRNQILQLSFKYPVEIEARQTPEKPFSEFAARTMILFPAKKAKAYVSFVFDSDTFSRWPLSVNSLRWEVQIGYGSINEQSVVEAISERMSEVSPSHTYACMIDACIEVQEACG</sequence>
<dbReference type="Pfam" id="PF08317">
    <property type="entry name" value="Spc7"/>
    <property type="match status" value="1"/>
</dbReference>
<feature type="coiled-coil region" evidence="1">
    <location>
        <begin position="255"/>
        <end position="370"/>
    </location>
</feature>
<reference evidence="3" key="1">
    <citation type="journal article" date="2019" name="Environ. Microbiol.">
        <title>Fungal ecological strategies reflected in gene transcription - a case study of two litter decomposers.</title>
        <authorList>
            <person name="Barbi F."/>
            <person name="Kohler A."/>
            <person name="Barry K."/>
            <person name="Baskaran P."/>
            <person name="Daum C."/>
            <person name="Fauchery L."/>
            <person name="Ihrmark K."/>
            <person name="Kuo A."/>
            <person name="LaButti K."/>
            <person name="Lipzen A."/>
            <person name="Morin E."/>
            <person name="Grigoriev I.V."/>
            <person name="Henrissat B."/>
            <person name="Lindahl B."/>
            <person name="Martin F."/>
        </authorList>
    </citation>
    <scope>NUCLEOTIDE SEQUENCE</scope>
    <source>
        <strain evidence="3">JB14</strain>
    </source>
</reference>
<accession>A0A6A4II15</accession>
<dbReference type="GO" id="GO:1990758">
    <property type="term" value="P:mitotic sister chromatid biorientation"/>
    <property type="evidence" value="ECO:0007669"/>
    <property type="project" value="TreeGrafter"/>
</dbReference>
<proteinExistence type="predicted"/>
<name>A0A6A4II15_9AGAR</name>
<evidence type="ECO:0000256" key="1">
    <source>
        <dbReference type="SAM" id="Coils"/>
    </source>
</evidence>
<protein>
    <recommendedName>
        <fullName evidence="2">Spc7 kinetochore protein domain-containing protein</fullName>
    </recommendedName>
</protein>
<dbReference type="InterPro" id="IPR013253">
    <property type="entry name" value="Spc7_domain"/>
</dbReference>
<dbReference type="AlphaFoldDB" id="A0A6A4II15"/>
<dbReference type="InterPro" id="IPR033338">
    <property type="entry name" value="Spc105/Spc7"/>
</dbReference>
<dbReference type="GO" id="GO:0000776">
    <property type="term" value="C:kinetochore"/>
    <property type="evidence" value="ECO:0007669"/>
    <property type="project" value="TreeGrafter"/>
</dbReference>
<keyword evidence="4" id="KW-1185">Reference proteome</keyword>
<gene>
    <name evidence="3" type="ORF">BT96DRAFT_589066</name>
</gene>
<feature type="domain" description="Spc7 kinetochore protein" evidence="2">
    <location>
        <begin position="106"/>
        <end position="421"/>
    </location>
</feature>
<dbReference type="OrthoDB" id="5592879at2759"/>
<evidence type="ECO:0000259" key="2">
    <source>
        <dbReference type="SMART" id="SM00787"/>
    </source>
</evidence>
<dbReference type="PANTHER" id="PTHR28260:SF1">
    <property type="entry name" value="SPINDLE POLE BODY COMPONENT SPC105"/>
    <property type="match status" value="1"/>
</dbReference>
<organism evidence="3 4">
    <name type="scientific">Gymnopus androsaceus JB14</name>
    <dbReference type="NCBI Taxonomy" id="1447944"/>
    <lineage>
        <taxon>Eukaryota</taxon>
        <taxon>Fungi</taxon>
        <taxon>Dikarya</taxon>
        <taxon>Basidiomycota</taxon>
        <taxon>Agaricomycotina</taxon>
        <taxon>Agaricomycetes</taxon>
        <taxon>Agaricomycetidae</taxon>
        <taxon>Agaricales</taxon>
        <taxon>Marasmiineae</taxon>
        <taxon>Omphalotaceae</taxon>
        <taxon>Gymnopus</taxon>
    </lineage>
</organism>